<evidence type="ECO:0000256" key="2">
    <source>
        <dbReference type="ARBA" id="ARBA00023027"/>
    </source>
</evidence>
<evidence type="ECO:0000313" key="4">
    <source>
        <dbReference type="EMBL" id="GFJ83659.1"/>
    </source>
</evidence>
<feature type="domain" description="D-isomer specific 2-hydroxyacid dehydrogenase NAD-binding" evidence="3">
    <location>
        <begin position="134"/>
        <end position="307"/>
    </location>
</feature>
<keyword evidence="5" id="KW-1185">Reference proteome</keyword>
<reference evidence="4 5" key="2">
    <citation type="submission" date="2020-03" db="EMBL/GenBank/DDBJ databases">
        <authorList>
            <person name="Ichikawa N."/>
            <person name="Kimura A."/>
            <person name="Kitahashi Y."/>
            <person name="Uohara A."/>
        </authorList>
    </citation>
    <scope>NUCLEOTIDE SEQUENCE [LARGE SCALE GENOMIC DNA]</scope>
    <source>
        <strain evidence="4 5">NBRC 108639</strain>
    </source>
</reference>
<dbReference type="PANTHER" id="PTHR10996:SF178">
    <property type="entry name" value="2-HYDROXYACID DEHYDROGENASE YGL185C-RELATED"/>
    <property type="match status" value="1"/>
</dbReference>
<evidence type="ECO:0000259" key="3">
    <source>
        <dbReference type="Pfam" id="PF02826"/>
    </source>
</evidence>
<dbReference type="GO" id="GO:0030267">
    <property type="term" value="F:glyoxylate reductase (NADPH) activity"/>
    <property type="evidence" value="ECO:0007669"/>
    <property type="project" value="TreeGrafter"/>
</dbReference>
<dbReference type="InterPro" id="IPR006140">
    <property type="entry name" value="D-isomer_DH_NAD-bd"/>
</dbReference>
<reference evidence="4 5" key="1">
    <citation type="submission" date="2020-03" db="EMBL/GenBank/DDBJ databases">
        <title>Whole genome shotgun sequence of Phytohabitans houttuyneae NBRC 108639.</title>
        <authorList>
            <person name="Komaki H."/>
            <person name="Tamura T."/>
        </authorList>
    </citation>
    <scope>NUCLEOTIDE SEQUENCE [LARGE SCALE GENOMIC DNA]</scope>
    <source>
        <strain evidence="4 5">NBRC 108639</strain>
    </source>
</reference>
<accession>A0A6V8KNA1</accession>
<dbReference type="RefSeq" id="WP_218579451.1">
    <property type="nucleotide sequence ID" value="NZ_BAABGO010000083.1"/>
</dbReference>
<dbReference type="Proteomes" id="UP000482800">
    <property type="component" value="Unassembled WGS sequence"/>
</dbReference>
<evidence type="ECO:0000256" key="1">
    <source>
        <dbReference type="ARBA" id="ARBA00023002"/>
    </source>
</evidence>
<dbReference type="GO" id="GO:0051287">
    <property type="term" value="F:NAD binding"/>
    <property type="evidence" value="ECO:0007669"/>
    <property type="project" value="InterPro"/>
</dbReference>
<gene>
    <name evidence="4" type="ORF">Phou_078390</name>
</gene>
<dbReference type="Pfam" id="PF02826">
    <property type="entry name" value="2-Hacid_dh_C"/>
    <property type="match status" value="1"/>
</dbReference>
<dbReference type="SUPFAM" id="SSF51735">
    <property type="entry name" value="NAD(P)-binding Rossmann-fold domains"/>
    <property type="match status" value="1"/>
</dbReference>
<organism evidence="4 5">
    <name type="scientific">Phytohabitans houttuyneae</name>
    <dbReference type="NCBI Taxonomy" id="1076126"/>
    <lineage>
        <taxon>Bacteria</taxon>
        <taxon>Bacillati</taxon>
        <taxon>Actinomycetota</taxon>
        <taxon>Actinomycetes</taxon>
        <taxon>Micromonosporales</taxon>
        <taxon>Micromonosporaceae</taxon>
    </lineage>
</organism>
<dbReference type="InterPro" id="IPR036291">
    <property type="entry name" value="NAD(P)-bd_dom_sf"/>
</dbReference>
<dbReference type="Gene3D" id="3.40.50.720">
    <property type="entry name" value="NAD(P)-binding Rossmann-like Domain"/>
    <property type="match status" value="2"/>
</dbReference>
<dbReference type="PANTHER" id="PTHR10996">
    <property type="entry name" value="2-HYDROXYACID DEHYDROGENASE-RELATED"/>
    <property type="match status" value="1"/>
</dbReference>
<dbReference type="AlphaFoldDB" id="A0A6V8KNA1"/>
<dbReference type="CDD" id="cd12167">
    <property type="entry name" value="2-Hacid_dh_8"/>
    <property type="match status" value="1"/>
</dbReference>
<comment type="caution">
    <text evidence="4">The sequence shown here is derived from an EMBL/GenBank/DDBJ whole genome shotgun (WGS) entry which is preliminary data.</text>
</comment>
<dbReference type="GO" id="GO:0005829">
    <property type="term" value="C:cytosol"/>
    <property type="evidence" value="ECO:0007669"/>
    <property type="project" value="TreeGrafter"/>
</dbReference>
<dbReference type="EMBL" id="BLPF01000003">
    <property type="protein sequence ID" value="GFJ83659.1"/>
    <property type="molecule type" value="Genomic_DNA"/>
</dbReference>
<dbReference type="GO" id="GO:0016618">
    <property type="term" value="F:hydroxypyruvate reductase [NAD(P)H] activity"/>
    <property type="evidence" value="ECO:0007669"/>
    <property type="project" value="TreeGrafter"/>
</dbReference>
<keyword evidence="2" id="KW-0520">NAD</keyword>
<name>A0A6V8KNA1_9ACTN</name>
<sequence length="347" mass="37094">MSSAPQASSPVLADAPHRPSALLVMPRDLVDDVYGPDERARLDRLVRWAGPDATVEQVSTRPALLADVELLVTGWGGPRLDRTLLSHATRLRAVFYGGGSVRPIVTDEFWAAGIHIVSAAAANAVPVAEFTFAQVTLALKHAHRFERAVRRLGLFPSQPTAPGTFGSTVGILSLGLIGRLVAQRLSTLDVHVVATDPYVDAASAAVLGVELVGIEELFHRADVITVHTPSLPQTSGLITEELLASMPEGATIINTARGAVLDEPALIRVLRRRQDVFALLDVTHPEPPEPGSPLYTLPNVVLTPHIAGSIGLERRRVGRLVVDEVGRFVAGQPLLHEVRAAETALRA</sequence>
<evidence type="ECO:0000313" key="5">
    <source>
        <dbReference type="Proteomes" id="UP000482800"/>
    </source>
</evidence>
<keyword evidence="1" id="KW-0560">Oxidoreductase</keyword>
<proteinExistence type="predicted"/>
<protein>
    <submittedName>
        <fullName evidence="4">Glycerate dehydrogenase</fullName>
    </submittedName>
</protein>
<dbReference type="InterPro" id="IPR050223">
    <property type="entry name" value="D-isomer_2-hydroxyacid_DH"/>
</dbReference>
<dbReference type="SUPFAM" id="SSF52283">
    <property type="entry name" value="Formate/glycerate dehydrogenase catalytic domain-like"/>
    <property type="match status" value="1"/>
</dbReference>